<dbReference type="Proteomes" id="UP000054877">
    <property type="component" value="Unassembled WGS sequence"/>
</dbReference>
<dbReference type="AlphaFoldDB" id="A0A0W0ZAR5"/>
<evidence type="ECO:0000313" key="3">
    <source>
        <dbReference type="Proteomes" id="UP000054877"/>
    </source>
</evidence>
<dbReference type="EMBL" id="LNYX01000001">
    <property type="protein sequence ID" value="KTD66242.1"/>
    <property type="molecule type" value="Genomic_DNA"/>
</dbReference>
<evidence type="ECO:0000313" key="2">
    <source>
        <dbReference type="EMBL" id="KTD66242.1"/>
    </source>
</evidence>
<feature type="compositionally biased region" description="Basic and acidic residues" evidence="1">
    <location>
        <begin position="89"/>
        <end position="106"/>
    </location>
</feature>
<protein>
    <submittedName>
        <fullName evidence="2">Permease</fullName>
    </submittedName>
</protein>
<gene>
    <name evidence="2" type="ORF">Lspi_0005</name>
</gene>
<feature type="region of interest" description="Disordered" evidence="1">
    <location>
        <begin position="88"/>
        <end position="113"/>
    </location>
</feature>
<name>A0A0W0ZAR5_LEGSP</name>
<evidence type="ECO:0000256" key="1">
    <source>
        <dbReference type="SAM" id="MobiDB-lite"/>
    </source>
</evidence>
<comment type="caution">
    <text evidence="2">The sequence shown here is derived from an EMBL/GenBank/DDBJ whole genome shotgun (WGS) entry which is preliminary data.</text>
</comment>
<dbReference type="RefSeq" id="WP_058481952.1">
    <property type="nucleotide sequence ID" value="NZ_CAAAII010000002.1"/>
</dbReference>
<dbReference type="PATRIC" id="fig|452.5.peg.7"/>
<dbReference type="OrthoDB" id="5647175at2"/>
<keyword evidence="3" id="KW-1185">Reference proteome</keyword>
<proteinExistence type="predicted"/>
<feature type="region of interest" description="Disordered" evidence="1">
    <location>
        <begin position="138"/>
        <end position="166"/>
    </location>
</feature>
<accession>A0A0W0ZAR5</accession>
<reference evidence="2 3" key="1">
    <citation type="submission" date="2015-11" db="EMBL/GenBank/DDBJ databases">
        <title>Genomic analysis of 38 Legionella species identifies large and diverse effector repertoires.</title>
        <authorList>
            <person name="Burstein D."/>
            <person name="Amaro F."/>
            <person name="Zusman T."/>
            <person name="Lifshitz Z."/>
            <person name="Cohen O."/>
            <person name="Gilbert J.A."/>
            <person name="Pupko T."/>
            <person name="Shuman H.A."/>
            <person name="Segal G."/>
        </authorList>
    </citation>
    <scope>NUCLEOTIDE SEQUENCE [LARGE SCALE GENOMIC DNA]</scope>
    <source>
        <strain evidence="2 3">Mt.St.Helens-9</strain>
    </source>
</reference>
<organism evidence="2 3">
    <name type="scientific">Legionella spiritensis</name>
    <dbReference type="NCBI Taxonomy" id="452"/>
    <lineage>
        <taxon>Bacteria</taxon>
        <taxon>Pseudomonadati</taxon>
        <taxon>Pseudomonadota</taxon>
        <taxon>Gammaproteobacteria</taxon>
        <taxon>Legionellales</taxon>
        <taxon>Legionellaceae</taxon>
        <taxon>Legionella</taxon>
    </lineage>
</organism>
<sequence>MIYITIPEGWHFTTRKVGEEDKDVLVDDLNEDNESVKVINLQEIVRTSLHHKSRKETSKTIRDAETHDCAITIYFRKPPDTSDLFLRYEPNRNGKLPADKTSDKKPMLVKGSSTHTHMANPGYGRLWWQNPDNQARLSAKRLAKVEEKSMEQKEDRRHTGDSPKAT</sequence>
<feature type="compositionally biased region" description="Basic and acidic residues" evidence="1">
    <location>
        <begin position="143"/>
        <end position="166"/>
    </location>
</feature>